<evidence type="ECO:0000256" key="8">
    <source>
        <dbReference type="PIRSR" id="PIRSR601461-2"/>
    </source>
</evidence>
<dbReference type="GO" id="GO:0006508">
    <property type="term" value="P:proteolysis"/>
    <property type="evidence" value="ECO:0007669"/>
    <property type="project" value="UniProtKB-KW"/>
</dbReference>
<feature type="disulfide bond" evidence="8">
    <location>
        <begin position="110"/>
        <end position="116"/>
    </location>
</feature>
<comment type="caution">
    <text evidence="10">The sequence shown here is derived from an EMBL/GenBank/DDBJ whole genome shotgun (WGS) entry which is preliminary data.</text>
</comment>
<organism evidence="10 11">
    <name type="scientific">Artemisia annua</name>
    <name type="common">Sweet wormwood</name>
    <dbReference type="NCBI Taxonomy" id="35608"/>
    <lineage>
        <taxon>Eukaryota</taxon>
        <taxon>Viridiplantae</taxon>
        <taxon>Streptophyta</taxon>
        <taxon>Embryophyta</taxon>
        <taxon>Tracheophyta</taxon>
        <taxon>Spermatophyta</taxon>
        <taxon>Magnoliopsida</taxon>
        <taxon>eudicotyledons</taxon>
        <taxon>Gunneridae</taxon>
        <taxon>Pentapetalae</taxon>
        <taxon>asterids</taxon>
        <taxon>campanulids</taxon>
        <taxon>Asterales</taxon>
        <taxon>Asteraceae</taxon>
        <taxon>Asteroideae</taxon>
        <taxon>Anthemideae</taxon>
        <taxon>Artemisiinae</taxon>
        <taxon>Artemisia</taxon>
    </lineage>
</organism>
<dbReference type="STRING" id="35608.A0A2U1LVS8"/>
<dbReference type="PROSITE" id="PS51767">
    <property type="entry name" value="PEPTIDASE_A1"/>
    <property type="match status" value="1"/>
</dbReference>
<evidence type="ECO:0000256" key="2">
    <source>
        <dbReference type="ARBA" id="ARBA00022670"/>
    </source>
</evidence>
<accession>A0A2U1LVS8</accession>
<keyword evidence="6 8" id="KW-1015">Disulfide bond</keyword>
<dbReference type="OrthoDB" id="771136at2759"/>
<keyword evidence="4" id="KW-0378">Hydrolase</keyword>
<reference evidence="10 11" key="1">
    <citation type="journal article" date="2018" name="Mol. Plant">
        <title>The genome of Artemisia annua provides insight into the evolution of Asteraceae family and artemisinin biosynthesis.</title>
        <authorList>
            <person name="Shen Q."/>
            <person name="Zhang L."/>
            <person name="Liao Z."/>
            <person name="Wang S."/>
            <person name="Yan T."/>
            <person name="Shi P."/>
            <person name="Liu M."/>
            <person name="Fu X."/>
            <person name="Pan Q."/>
            <person name="Wang Y."/>
            <person name="Lv Z."/>
            <person name="Lu X."/>
            <person name="Zhang F."/>
            <person name="Jiang W."/>
            <person name="Ma Y."/>
            <person name="Chen M."/>
            <person name="Hao X."/>
            <person name="Li L."/>
            <person name="Tang Y."/>
            <person name="Lv G."/>
            <person name="Zhou Y."/>
            <person name="Sun X."/>
            <person name="Brodelius P.E."/>
            <person name="Rose J.K.C."/>
            <person name="Tang K."/>
        </authorList>
    </citation>
    <scope>NUCLEOTIDE SEQUENCE [LARGE SCALE GENOMIC DNA]</scope>
    <source>
        <strain evidence="11">cv. Huhao1</strain>
        <tissue evidence="10">Leaf</tissue>
    </source>
</reference>
<dbReference type="PANTHER" id="PTHR47966:SF76">
    <property type="entry name" value="ASPARTIC PROTEINASE A1"/>
    <property type="match status" value="1"/>
</dbReference>
<comment type="similarity">
    <text evidence="1">Belongs to the peptidase A1 family.</text>
</comment>
<evidence type="ECO:0000313" key="10">
    <source>
        <dbReference type="EMBL" id="PWA53074.1"/>
    </source>
</evidence>
<evidence type="ECO:0000256" key="4">
    <source>
        <dbReference type="ARBA" id="ARBA00022801"/>
    </source>
</evidence>
<dbReference type="InterPro" id="IPR021109">
    <property type="entry name" value="Peptidase_aspartic_dom_sf"/>
</dbReference>
<dbReference type="AlphaFoldDB" id="A0A2U1LVS8"/>
<dbReference type="FunFam" id="2.40.70.10:FF:000115">
    <property type="entry name" value="Lysosomal aspartic protease"/>
    <property type="match status" value="1"/>
</dbReference>
<dbReference type="SUPFAM" id="SSF50630">
    <property type="entry name" value="Acid proteases"/>
    <property type="match status" value="1"/>
</dbReference>
<dbReference type="Gene3D" id="2.40.70.10">
    <property type="entry name" value="Acid Proteases"/>
    <property type="match status" value="2"/>
</dbReference>
<evidence type="ECO:0000256" key="5">
    <source>
        <dbReference type="ARBA" id="ARBA00023145"/>
    </source>
</evidence>
<dbReference type="Proteomes" id="UP000245207">
    <property type="component" value="Unassembled WGS sequence"/>
</dbReference>
<dbReference type="InterPro" id="IPR033121">
    <property type="entry name" value="PEPTIDASE_A1"/>
</dbReference>
<evidence type="ECO:0000256" key="1">
    <source>
        <dbReference type="ARBA" id="ARBA00007447"/>
    </source>
</evidence>
<dbReference type="InterPro" id="IPR001461">
    <property type="entry name" value="Aspartic_peptidase_A1"/>
</dbReference>
<evidence type="ECO:0000256" key="6">
    <source>
        <dbReference type="ARBA" id="ARBA00023157"/>
    </source>
</evidence>
<gene>
    <name evidence="10" type="ORF">CTI12_AA448930</name>
</gene>
<feature type="disulfide bond" evidence="8">
    <location>
        <begin position="334"/>
        <end position="371"/>
    </location>
</feature>
<keyword evidence="5" id="KW-0865">Zymogen</keyword>
<dbReference type="GO" id="GO:0004190">
    <property type="term" value="F:aspartic-type endopeptidase activity"/>
    <property type="evidence" value="ECO:0007669"/>
    <property type="project" value="UniProtKB-KW"/>
</dbReference>
<feature type="domain" description="Peptidase A1" evidence="9">
    <location>
        <begin position="79"/>
        <end position="411"/>
    </location>
</feature>
<evidence type="ECO:0000256" key="7">
    <source>
        <dbReference type="ARBA" id="ARBA00023180"/>
    </source>
</evidence>
<evidence type="ECO:0000313" key="11">
    <source>
        <dbReference type="Proteomes" id="UP000245207"/>
    </source>
</evidence>
<keyword evidence="7" id="KW-0325">Glycoprotein</keyword>
<dbReference type="EMBL" id="PKPP01007550">
    <property type="protein sequence ID" value="PWA53074.1"/>
    <property type="molecule type" value="Genomic_DNA"/>
</dbReference>
<dbReference type="PRINTS" id="PR00792">
    <property type="entry name" value="PEPSIN"/>
</dbReference>
<name>A0A2U1LVS8_ARTAN</name>
<protein>
    <submittedName>
        <fullName evidence="10">Aspartic peptidase A1 family, Aspartic peptidase domain protein</fullName>
    </submittedName>
</protein>
<sequence>MGHNTKAVAIFLIYASCFYPCMIMSASTDGHIRVNLKKLKTNDASVVSRSELSHSLKVRTIPYGVDNIIRLKNYMNTQYYGEISIGTPAQKFTVAFDTTSTNLWVPSSKCHFSKACRLHSRYDSRKSETYERNGTYAEIVYGRGPIAGIFSKDNVKIGDVYVNHQAFIEVTKELSVEFERAKFDGVLGLGFREVYDRNDLPVWENMRIQGQFWSPLFSFWLSRDANEKKGGEIVFGGVNSNHYEGYHTFVPITQNGSWQFDLDDVVISGKSTGGDIGFTAIVIPGTSFIRGPLSVTTDINDAIQATGIAIQPSNSAVRRHKYYPFPHKVTKFNCSHVESMPNVSFTIGGKDFALSPHEYLLKFGWGHHAYCVSAFLPLFPNIRTPQWILGDVFMRSYHTIFDQGKTRVNITPNKPTAPSAHVH</sequence>
<keyword evidence="2" id="KW-0645">Protease</keyword>
<dbReference type="Pfam" id="PF00026">
    <property type="entry name" value="Asp"/>
    <property type="match status" value="1"/>
</dbReference>
<proteinExistence type="inferred from homology"/>
<keyword evidence="3" id="KW-0064">Aspartyl protease</keyword>
<dbReference type="PANTHER" id="PTHR47966">
    <property type="entry name" value="BETA-SITE APP-CLEAVING ENZYME, ISOFORM A-RELATED"/>
    <property type="match status" value="1"/>
</dbReference>
<evidence type="ECO:0000259" key="9">
    <source>
        <dbReference type="PROSITE" id="PS51767"/>
    </source>
</evidence>
<keyword evidence="11" id="KW-1185">Reference proteome</keyword>
<evidence type="ECO:0000256" key="3">
    <source>
        <dbReference type="ARBA" id="ARBA00022750"/>
    </source>
</evidence>